<gene>
    <name evidence="1" type="ORF">ACFQT0_19470</name>
</gene>
<dbReference type="EMBL" id="JBHTEK010000001">
    <property type="protein sequence ID" value="MFC7669289.1"/>
    <property type="molecule type" value="Genomic_DNA"/>
</dbReference>
<protein>
    <submittedName>
        <fullName evidence="1">Uncharacterized protein</fullName>
    </submittedName>
</protein>
<comment type="caution">
    <text evidence="1">The sequence shown here is derived from an EMBL/GenBank/DDBJ whole genome shotgun (WGS) entry which is preliminary data.</text>
</comment>
<keyword evidence="2" id="KW-1185">Reference proteome</keyword>
<organism evidence="1 2">
    <name type="scientific">Hymenobacter humi</name>
    <dbReference type="NCBI Taxonomy" id="1411620"/>
    <lineage>
        <taxon>Bacteria</taxon>
        <taxon>Pseudomonadati</taxon>
        <taxon>Bacteroidota</taxon>
        <taxon>Cytophagia</taxon>
        <taxon>Cytophagales</taxon>
        <taxon>Hymenobacteraceae</taxon>
        <taxon>Hymenobacter</taxon>
    </lineage>
</organism>
<dbReference type="RefSeq" id="WP_380204799.1">
    <property type="nucleotide sequence ID" value="NZ_JBHTEK010000001.1"/>
</dbReference>
<accession>A0ABW2U8S7</accession>
<proteinExistence type="predicted"/>
<sequence length="43" mass="4556">MAVKWVKCDRRRKTGGDIGVLPAARIGRGTRQAAAEPAPAPAR</sequence>
<evidence type="ECO:0000313" key="1">
    <source>
        <dbReference type="EMBL" id="MFC7669289.1"/>
    </source>
</evidence>
<evidence type="ECO:0000313" key="2">
    <source>
        <dbReference type="Proteomes" id="UP001596513"/>
    </source>
</evidence>
<name>A0ABW2U8S7_9BACT</name>
<reference evidence="2" key="1">
    <citation type="journal article" date="2019" name="Int. J. Syst. Evol. Microbiol.">
        <title>The Global Catalogue of Microorganisms (GCM) 10K type strain sequencing project: providing services to taxonomists for standard genome sequencing and annotation.</title>
        <authorList>
            <consortium name="The Broad Institute Genomics Platform"/>
            <consortium name="The Broad Institute Genome Sequencing Center for Infectious Disease"/>
            <person name="Wu L."/>
            <person name="Ma J."/>
        </authorList>
    </citation>
    <scope>NUCLEOTIDE SEQUENCE [LARGE SCALE GENOMIC DNA]</scope>
    <source>
        <strain evidence="2">JCM 19635</strain>
    </source>
</reference>
<dbReference type="Proteomes" id="UP001596513">
    <property type="component" value="Unassembled WGS sequence"/>
</dbReference>